<reference evidence="8" key="2">
    <citation type="submission" date="2020-05" db="UniProtKB">
        <authorList>
            <consortium name="EnsemblMetazoa"/>
        </authorList>
    </citation>
    <scope>IDENTIFICATION</scope>
    <source>
        <strain evidence="8">CM1001059</strain>
    </source>
</reference>
<keyword evidence="9" id="KW-1185">Reference proteome</keyword>
<evidence type="ECO:0000256" key="1">
    <source>
        <dbReference type="ARBA" id="ARBA00004496"/>
    </source>
</evidence>
<feature type="compositionally biased region" description="Basic and acidic residues" evidence="6">
    <location>
        <begin position="44"/>
        <end position="56"/>
    </location>
</feature>
<evidence type="ECO:0000313" key="8">
    <source>
        <dbReference type="EnsemblMetazoa" id="AMEC014546-PA"/>
    </source>
</evidence>
<protein>
    <submittedName>
        <fullName evidence="8">TPR_REGION domain-containing protein</fullName>
    </submittedName>
</protein>
<evidence type="ECO:0000256" key="4">
    <source>
        <dbReference type="ARBA" id="ARBA00022803"/>
    </source>
</evidence>
<keyword evidence="2" id="KW-0963">Cytoplasm</keyword>
<dbReference type="InterPro" id="IPR025986">
    <property type="entry name" value="RPAP3-like_C"/>
</dbReference>
<feature type="repeat" description="TPR" evidence="5">
    <location>
        <begin position="89"/>
        <end position="122"/>
    </location>
</feature>
<dbReference type="Pfam" id="PF07719">
    <property type="entry name" value="TPR_2"/>
    <property type="match status" value="1"/>
</dbReference>
<feature type="compositionally biased region" description="Low complexity" evidence="6">
    <location>
        <begin position="557"/>
        <end position="566"/>
    </location>
</feature>
<evidence type="ECO:0000256" key="5">
    <source>
        <dbReference type="PROSITE-ProRule" id="PRU00339"/>
    </source>
</evidence>
<feature type="region of interest" description="Disordered" evidence="6">
    <location>
        <begin position="32"/>
        <end position="56"/>
    </location>
</feature>
<feature type="repeat" description="TPR" evidence="5">
    <location>
        <begin position="241"/>
        <end position="274"/>
    </location>
</feature>
<dbReference type="GO" id="GO:0031072">
    <property type="term" value="F:heat shock protein binding"/>
    <property type="evidence" value="ECO:0007669"/>
    <property type="project" value="TreeGrafter"/>
</dbReference>
<dbReference type="InterPro" id="IPR019734">
    <property type="entry name" value="TPR_rpt"/>
</dbReference>
<dbReference type="PANTHER" id="PTHR45984:SF1">
    <property type="entry name" value="SPAG1 AXONEMAL DYNEIN ASSEMBLY FACTOR"/>
    <property type="match status" value="1"/>
</dbReference>
<feature type="region of interest" description="Disordered" evidence="6">
    <location>
        <begin position="208"/>
        <end position="231"/>
    </location>
</feature>
<feature type="domain" description="RNA-polymerase II-associated protein 3-like C-terminal" evidence="7">
    <location>
        <begin position="579"/>
        <end position="666"/>
    </location>
</feature>
<feature type="compositionally biased region" description="Basic and acidic residues" evidence="6">
    <location>
        <begin position="220"/>
        <end position="229"/>
    </location>
</feature>
<feature type="compositionally biased region" description="Low complexity" evidence="6">
    <location>
        <begin position="533"/>
        <end position="546"/>
    </location>
</feature>
<dbReference type="EnsemblMetazoa" id="AMEC014546-RA">
    <property type="protein sequence ID" value="AMEC014546-PA"/>
    <property type="gene ID" value="AMEC014546"/>
</dbReference>
<dbReference type="GO" id="GO:0005739">
    <property type="term" value="C:mitochondrion"/>
    <property type="evidence" value="ECO:0007669"/>
    <property type="project" value="TreeGrafter"/>
</dbReference>
<dbReference type="InterPro" id="IPR011990">
    <property type="entry name" value="TPR-like_helical_dom_sf"/>
</dbReference>
<dbReference type="InterPro" id="IPR013105">
    <property type="entry name" value="TPR_2"/>
</dbReference>
<dbReference type="SUPFAM" id="SSF48452">
    <property type="entry name" value="TPR-like"/>
    <property type="match status" value="1"/>
</dbReference>
<feature type="compositionally biased region" description="Low complexity" evidence="6">
    <location>
        <begin position="502"/>
        <end position="511"/>
    </location>
</feature>
<reference evidence="9" key="1">
    <citation type="submission" date="2014-01" db="EMBL/GenBank/DDBJ databases">
        <title>The Genome Sequence of Anopheles melas CM1001059_A (V2).</title>
        <authorList>
            <consortium name="The Broad Institute Genomics Platform"/>
            <person name="Neafsey D.E."/>
            <person name="Besansky N."/>
            <person name="Howell P."/>
            <person name="Walton C."/>
            <person name="Young S.K."/>
            <person name="Zeng Q."/>
            <person name="Gargeya S."/>
            <person name="Fitzgerald M."/>
            <person name="Haas B."/>
            <person name="Abouelleil A."/>
            <person name="Allen A.W."/>
            <person name="Alvarado L."/>
            <person name="Arachchi H.M."/>
            <person name="Berlin A.M."/>
            <person name="Chapman S.B."/>
            <person name="Gainer-Dewar J."/>
            <person name="Goldberg J."/>
            <person name="Griggs A."/>
            <person name="Gujja S."/>
            <person name="Hansen M."/>
            <person name="Howarth C."/>
            <person name="Imamovic A."/>
            <person name="Ireland A."/>
            <person name="Larimer J."/>
            <person name="McCowan C."/>
            <person name="Murphy C."/>
            <person name="Pearson M."/>
            <person name="Poon T.W."/>
            <person name="Priest M."/>
            <person name="Roberts A."/>
            <person name="Saif S."/>
            <person name="Shea T."/>
            <person name="Sisk P."/>
            <person name="Sykes S."/>
            <person name="Wortman J."/>
            <person name="Nusbaum C."/>
            <person name="Birren B."/>
        </authorList>
    </citation>
    <scope>NUCLEOTIDE SEQUENCE [LARGE SCALE GENOMIC DNA]</scope>
    <source>
        <strain evidence="9">CM1001059</strain>
    </source>
</reference>
<accession>A0A182U606</accession>
<keyword evidence="4 5" id="KW-0802">TPR repeat</keyword>
<dbReference type="Pfam" id="PF13877">
    <property type="entry name" value="RPAP3_C"/>
    <property type="match status" value="1"/>
</dbReference>
<dbReference type="GO" id="GO:0005829">
    <property type="term" value="C:cytosol"/>
    <property type="evidence" value="ECO:0007669"/>
    <property type="project" value="TreeGrafter"/>
</dbReference>
<evidence type="ECO:0000259" key="7">
    <source>
        <dbReference type="Pfam" id="PF13877"/>
    </source>
</evidence>
<keyword evidence="3" id="KW-0677">Repeat</keyword>
<feature type="compositionally biased region" description="Low complexity" evidence="6">
    <location>
        <begin position="481"/>
        <end position="494"/>
    </location>
</feature>
<dbReference type="STRING" id="34690.A0A182U606"/>
<proteinExistence type="predicted"/>
<dbReference type="InterPro" id="IPR051982">
    <property type="entry name" value="CiliaryAsmbly_MitoImport"/>
</dbReference>
<evidence type="ECO:0000256" key="6">
    <source>
        <dbReference type="SAM" id="MobiDB-lite"/>
    </source>
</evidence>
<dbReference type="AlphaFoldDB" id="A0A182U606"/>
<name>A0A182U606_9DIPT</name>
<evidence type="ECO:0000256" key="3">
    <source>
        <dbReference type="ARBA" id="ARBA00022737"/>
    </source>
</evidence>
<dbReference type="GO" id="GO:0006626">
    <property type="term" value="P:protein targeting to mitochondrion"/>
    <property type="evidence" value="ECO:0007669"/>
    <property type="project" value="TreeGrafter"/>
</dbReference>
<dbReference type="Gene3D" id="1.25.40.10">
    <property type="entry name" value="Tetratricopeptide repeat domain"/>
    <property type="match status" value="2"/>
</dbReference>
<dbReference type="Pfam" id="PF13432">
    <property type="entry name" value="TPR_16"/>
    <property type="match status" value="1"/>
</dbReference>
<evidence type="ECO:0000256" key="2">
    <source>
        <dbReference type="ARBA" id="ARBA00022490"/>
    </source>
</evidence>
<evidence type="ECO:0000313" key="9">
    <source>
        <dbReference type="Proteomes" id="UP000075902"/>
    </source>
</evidence>
<dbReference type="Proteomes" id="UP000075902">
    <property type="component" value="Unassembled WGS sequence"/>
</dbReference>
<sequence>MDTIESQLAVRNKCEQMQKSIKELYEWEEQMKSANTAKVQPADNSEKKALPPVRSDVKAMSKFSEDIASLEKQDEAESESAKKKMMADAEILKERGNKQCKLGNYQEAIELYTQAIDTYGDNAAYYSNRALCYMNLDLFDECLADCSTSIEKDPKYVKAYYRRMQAYERLGESEKAAAECRQILQLSQDESELNATKRDLARIEKRLSDANSRKGASSPGKEKPPKGSKMDPMLALVKQEADKYKELGNKHLARKDFEKAERSYSKAISLFGDEAIYYTNRSLCYWNLKDYDKCLADCNKAIQLDESYFRPYYRRMQVRELRGAYQSAVEDCRKFIELTKDDKQKQTAEKDLQRLERLVKSEQPAKQVFVWSEIKKNAKLIKFIQKPPHLRSKKPLTRIPIKDVIPCPIAIDSRVLPPPSQRKSIPDAAIDKMFNNNTGERLVEPKEEINLEHLFPAHSNKLRNLFSPPTTPTEQRKPITAPAAPAAAVVSPPNKTTPPVPVATAVTKEATNANSKAKEGTSASTAQPAQSTQNKIGKNKINQGNQDSNEKRPKKVATSAAAASAPQPSPMRPTTIPGAPKSSAQFYTTWSGLDENLRYQYLKSLSGKPMNTLLGASLSNEMLSELLHILHKRFIPDRAEVSHVLKEIVQNESIGILSLMMNKTDRDAVAALLEYMEANNSATKEELDRIRHKLIS</sequence>
<feature type="region of interest" description="Disordered" evidence="6">
    <location>
        <begin position="461"/>
        <end position="580"/>
    </location>
</feature>
<feature type="compositionally biased region" description="Polar residues" evidence="6">
    <location>
        <begin position="521"/>
        <end position="532"/>
    </location>
</feature>
<comment type="subcellular location">
    <subcellularLocation>
        <location evidence="1">Cytoplasm</location>
    </subcellularLocation>
</comment>
<dbReference type="PANTHER" id="PTHR45984">
    <property type="entry name" value="RNA (RNA) POLYMERASE II ASSOCIATED PROTEIN HOMOLOG"/>
    <property type="match status" value="1"/>
</dbReference>
<dbReference type="SMART" id="SM00028">
    <property type="entry name" value="TPR"/>
    <property type="match status" value="6"/>
</dbReference>
<dbReference type="PROSITE" id="PS50005">
    <property type="entry name" value="TPR"/>
    <property type="match status" value="2"/>
</dbReference>
<dbReference type="VEuPathDB" id="VectorBase:AMEC014546"/>
<organism evidence="8 9">
    <name type="scientific">Anopheles melas</name>
    <dbReference type="NCBI Taxonomy" id="34690"/>
    <lineage>
        <taxon>Eukaryota</taxon>
        <taxon>Metazoa</taxon>
        <taxon>Ecdysozoa</taxon>
        <taxon>Arthropoda</taxon>
        <taxon>Hexapoda</taxon>
        <taxon>Insecta</taxon>
        <taxon>Pterygota</taxon>
        <taxon>Neoptera</taxon>
        <taxon>Endopterygota</taxon>
        <taxon>Diptera</taxon>
        <taxon>Nematocera</taxon>
        <taxon>Culicoidea</taxon>
        <taxon>Culicidae</taxon>
        <taxon>Anophelinae</taxon>
        <taxon>Anopheles</taxon>
    </lineage>
</organism>